<dbReference type="PIRSF" id="PIRSF016521">
    <property type="entry name" value="Acyl-CoA_hydro"/>
    <property type="match status" value="1"/>
</dbReference>
<gene>
    <name evidence="6" type="ORF">ACFSBL_10715</name>
</gene>
<evidence type="ECO:0000256" key="1">
    <source>
        <dbReference type="ARBA" id="ARBA00006538"/>
    </source>
</evidence>
<evidence type="ECO:0000313" key="6">
    <source>
        <dbReference type="EMBL" id="MFD1646154.1"/>
    </source>
</evidence>
<dbReference type="GO" id="GO:0016787">
    <property type="term" value="F:hydrolase activity"/>
    <property type="evidence" value="ECO:0007669"/>
    <property type="project" value="UniProtKB-KW"/>
</dbReference>
<protein>
    <submittedName>
        <fullName evidence="6">Acyl-CoA thioesterase/bile acid-CoA:amino acid N-acyltransferase family protein</fullName>
        <ecNumber evidence="6">3.-.-.-</ecNumber>
    </submittedName>
</protein>
<evidence type="ECO:0000313" key="7">
    <source>
        <dbReference type="Proteomes" id="UP001597034"/>
    </source>
</evidence>
<dbReference type="InterPro" id="IPR029058">
    <property type="entry name" value="AB_hydrolase_fold"/>
</dbReference>
<dbReference type="PANTHER" id="PTHR10824">
    <property type="entry name" value="ACYL-COENZYME A THIOESTERASE-RELATED"/>
    <property type="match status" value="1"/>
</dbReference>
<sequence>MSELPPQDPSTADDQRDTDTGGALAIHAPPESANDETIPVEVTGLTPGEQVTFTAELCAHDGVTWRSEATFTADEDGTVALAVHAPDDGSYDGVEPMGWYWSMTAADDGTRFPAVSDEPTVEVELRATAGDRSASRTITRQVYDGGVTAHPVDHDDVVGTLYEPPGEGPHPAVLDLHGSAGRLSDSTAKALANEGYATLAIDYFGEGEPIPDEHRRVPLSYFDTAVDWLGDQPGVREGPVGLVGASRGAELALLLGARRDWVGAVVSYAGSAIMWDTPSGEPAWTDDGEPVPHVVADPAPGASVEKGLTDEQVERATVHVDETDGPVLLLSGGDDEVWQSRYLSNIAMDRLTEVDFPHRFAHHTYDGVGHFIGRPYCPMTGVGPADRAKATAHAAADSWPRAKAFLADGLGKTDEPGEQ</sequence>
<keyword evidence="6" id="KW-0378">Hydrolase</keyword>
<dbReference type="EMBL" id="JBHUDO010000002">
    <property type="protein sequence ID" value="MFD1646154.1"/>
    <property type="molecule type" value="Genomic_DNA"/>
</dbReference>
<evidence type="ECO:0000259" key="5">
    <source>
        <dbReference type="Pfam" id="PF08840"/>
    </source>
</evidence>
<dbReference type="Pfam" id="PF08840">
    <property type="entry name" value="BAAT_C"/>
    <property type="match status" value="1"/>
</dbReference>
<dbReference type="PANTHER" id="PTHR10824:SF4">
    <property type="entry name" value="ACYL-COENZYME A THIOESTERASE 1-LIKE"/>
    <property type="match status" value="1"/>
</dbReference>
<dbReference type="Proteomes" id="UP001597034">
    <property type="component" value="Unassembled WGS sequence"/>
</dbReference>
<feature type="active site" description="Charge relay system" evidence="2">
    <location>
        <position position="335"/>
    </location>
</feature>
<feature type="domain" description="BAAT/Acyl-CoA thioester hydrolase C-terminal" evidence="5">
    <location>
        <begin position="217"/>
        <end position="410"/>
    </location>
</feature>
<evidence type="ECO:0000256" key="3">
    <source>
        <dbReference type="SAM" id="MobiDB-lite"/>
    </source>
</evidence>
<evidence type="ECO:0000259" key="4">
    <source>
        <dbReference type="Pfam" id="PF04775"/>
    </source>
</evidence>
<feature type="region of interest" description="Disordered" evidence="3">
    <location>
        <begin position="1"/>
        <end position="36"/>
    </location>
</feature>
<dbReference type="Gene3D" id="3.40.50.1820">
    <property type="entry name" value="alpha/beta hydrolase"/>
    <property type="match status" value="1"/>
</dbReference>
<name>A0ABD6DLJ6_9EURY</name>
<feature type="domain" description="Acyl-CoA thioester hydrolase/bile acid-CoA amino acid N-acetyltransferase" evidence="4">
    <location>
        <begin position="35"/>
        <end position="153"/>
    </location>
</feature>
<dbReference type="RefSeq" id="WP_256398324.1">
    <property type="nucleotide sequence ID" value="NZ_JANHJR010000001.1"/>
</dbReference>
<dbReference type="SUPFAM" id="SSF53474">
    <property type="entry name" value="alpha/beta-Hydrolases"/>
    <property type="match status" value="1"/>
</dbReference>
<evidence type="ECO:0000256" key="2">
    <source>
        <dbReference type="PIRSR" id="PIRSR016521-1"/>
    </source>
</evidence>
<dbReference type="InterPro" id="IPR042490">
    <property type="entry name" value="Thio_Ohase/BAAT_N"/>
</dbReference>
<comment type="caution">
    <text evidence="6">The sequence shown here is derived from an EMBL/GenBank/DDBJ whole genome shotgun (WGS) entry which is preliminary data.</text>
</comment>
<dbReference type="Gene3D" id="2.60.40.2240">
    <property type="entry name" value="Acyl-CoA thioester hydrolase/BAAT N-terminal domain"/>
    <property type="match status" value="1"/>
</dbReference>
<dbReference type="Pfam" id="PF04775">
    <property type="entry name" value="Bile_Hydr_Trans"/>
    <property type="match status" value="1"/>
</dbReference>
<feature type="active site" description="Charge relay system" evidence="2">
    <location>
        <position position="246"/>
    </location>
</feature>
<feature type="active site" description="Charge relay system" evidence="2">
    <location>
        <position position="370"/>
    </location>
</feature>
<accession>A0ABD6DLJ6</accession>
<reference evidence="6 7" key="1">
    <citation type="journal article" date="2019" name="Int. J. Syst. Evol. Microbiol.">
        <title>The Global Catalogue of Microorganisms (GCM) 10K type strain sequencing project: providing services to taxonomists for standard genome sequencing and annotation.</title>
        <authorList>
            <consortium name="The Broad Institute Genomics Platform"/>
            <consortium name="The Broad Institute Genome Sequencing Center for Infectious Disease"/>
            <person name="Wu L."/>
            <person name="Ma J."/>
        </authorList>
    </citation>
    <scope>NUCLEOTIDE SEQUENCE [LARGE SCALE GENOMIC DNA]</scope>
    <source>
        <strain evidence="6 7">CGMCC 1.10390</strain>
    </source>
</reference>
<dbReference type="AlphaFoldDB" id="A0ABD6DLJ6"/>
<proteinExistence type="inferred from homology"/>
<dbReference type="EC" id="3.-.-.-" evidence="6"/>
<keyword evidence="7" id="KW-1185">Reference proteome</keyword>
<organism evidence="6 7">
    <name type="scientific">Haloarchaeobius litoreus</name>
    <dbReference type="NCBI Taxonomy" id="755306"/>
    <lineage>
        <taxon>Archaea</taxon>
        <taxon>Methanobacteriati</taxon>
        <taxon>Methanobacteriota</taxon>
        <taxon>Stenosarchaea group</taxon>
        <taxon>Halobacteria</taxon>
        <taxon>Halobacteriales</taxon>
        <taxon>Halorubellaceae</taxon>
        <taxon>Haloarchaeobius</taxon>
    </lineage>
</organism>
<dbReference type="InterPro" id="IPR014940">
    <property type="entry name" value="BAAT_C"/>
</dbReference>
<dbReference type="InterPro" id="IPR006862">
    <property type="entry name" value="Thio_Ohase/aa_AcTrfase"/>
</dbReference>
<comment type="similarity">
    <text evidence="1">Belongs to the C/M/P thioester hydrolase family.</text>
</comment>
<dbReference type="InterPro" id="IPR016662">
    <property type="entry name" value="Acyl-CoA_thioEstase_long-chain"/>
</dbReference>